<sequence length="144" mass="16708">MLSLEERETVVREFSEAVRERFPKTNLYNVLLFGSFLTENYTEASDIDLAVYAPDGRLRHRIRDFVLDYFEERKMACDVIEICTDEEKAVNLEAILTHEVTVTDYAPEELIAYAGKLIEIYGYHPMKKVCECMSAEVGLNDSHW</sequence>
<reference evidence="2 3" key="1">
    <citation type="submission" date="2011-08" db="EMBL/GenBank/DDBJ databases">
        <title>The Genome Sequence of Clostridium hathewayi WAL-18680.</title>
        <authorList>
            <consortium name="The Broad Institute Genome Sequencing Platform"/>
            <person name="Earl A."/>
            <person name="Ward D."/>
            <person name="Feldgarden M."/>
            <person name="Gevers D."/>
            <person name="Finegold S.M."/>
            <person name="Summanen P.H."/>
            <person name="Molitoris D.R."/>
            <person name="Song M."/>
            <person name="Daigneault M."/>
            <person name="Allen-Vercoe E."/>
            <person name="Young S.K."/>
            <person name="Zeng Q."/>
            <person name="Gargeya S."/>
            <person name="Fitzgerald M."/>
            <person name="Haas B."/>
            <person name="Abouelleil A."/>
            <person name="Alvarado L."/>
            <person name="Arachchi H.M."/>
            <person name="Berlin A."/>
            <person name="Brown A."/>
            <person name="Chapman S.B."/>
            <person name="Chen Z."/>
            <person name="Dunbar C."/>
            <person name="Freedman E."/>
            <person name="Gearin G."/>
            <person name="Gellesch M."/>
            <person name="Goldberg J."/>
            <person name="Griggs A."/>
            <person name="Gujja S."/>
            <person name="Heiman D."/>
            <person name="Howarth C."/>
            <person name="Larson L."/>
            <person name="Lui A."/>
            <person name="MacDonald P.J.P."/>
            <person name="Montmayeur A."/>
            <person name="Murphy C."/>
            <person name="Neiman D."/>
            <person name="Pearson M."/>
            <person name="Priest M."/>
            <person name="Roberts A."/>
            <person name="Saif S."/>
            <person name="Shea T."/>
            <person name="Shenoy N."/>
            <person name="Sisk P."/>
            <person name="Stolte C."/>
            <person name="Sykes S."/>
            <person name="Wortman J."/>
            <person name="Nusbaum C."/>
            <person name="Birren B."/>
        </authorList>
    </citation>
    <scope>NUCLEOTIDE SEQUENCE [LARGE SCALE GENOMIC DNA]</scope>
    <source>
        <strain evidence="2 3">WAL-18680</strain>
    </source>
</reference>
<dbReference type="Pfam" id="PF01909">
    <property type="entry name" value="NTP_transf_2"/>
    <property type="match status" value="1"/>
</dbReference>
<dbReference type="InterPro" id="IPR002934">
    <property type="entry name" value="Polymerase_NTP_transf_dom"/>
</dbReference>
<dbReference type="HOGENOM" id="CLU_1793861_0_0_9"/>
<dbReference type="PATRIC" id="fig|742737.3.peg.4154"/>
<organism evidence="2 3">
    <name type="scientific">Hungatella hathewayi WAL-18680</name>
    <dbReference type="NCBI Taxonomy" id="742737"/>
    <lineage>
        <taxon>Bacteria</taxon>
        <taxon>Bacillati</taxon>
        <taxon>Bacillota</taxon>
        <taxon>Clostridia</taxon>
        <taxon>Lachnospirales</taxon>
        <taxon>Lachnospiraceae</taxon>
        <taxon>Hungatella</taxon>
    </lineage>
</organism>
<dbReference type="SUPFAM" id="SSF81301">
    <property type="entry name" value="Nucleotidyltransferase"/>
    <property type="match status" value="1"/>
</dbReference>
<feature type="domain" description="Polymerase nucleotidyl transferase" evidence="1">
    <location>
        <begin position="11"/>
        <end position="87"/>
    </location>
</feature>
<dbReference type="RefSeq" id="WP_006782158.1">
    <property type="nucleotide sequence ID" value="NZ_CP040506.1"/>
</dbReference>
<name>G5IKY9_9FIRM</name>
<gene>
    <name evidence="2" type="ORF">HMPREF9473_04167</name>
</gene>
<dbReference type="OrthoDB" id="1957413at2"/>
<keyword evidence="3" id="KW-1185">Reference proteome</keyword>
<dbReference type="GO" id="GO:0016779">
    <property type="term" value="F:nucleotidyltransferase activity"/>
    <property type="evidence" value="ECO:0007669"/>
    <property type="project" value="InterPro"/>
</dbReference>
<dbReference type="CDD" id="cd05403">
    <property type="entry name" value="NT_KNTase_like"/>
    <property type="match status" value="1"/>
</dbReference>
<dbReference type="Proteomes" id="UP000005384">
    <property type="component" value="Unassembled WGS sequence"/>
</dbReference>
<dbReference type="InterPro" id="IPR043519">
    <property type="entry name" value="NT_sf"/>
</dbReference>
<dbReference type="AlphaFoldDB" id="G5IKY9"/>
<evidence type="ECO:0000313" key="2">
    <source>
        <dbReference type="EMBL" id="EHI57828.1"/>
    </source>
</evidence>
<proteinExistence type="predicted"/>
<evidence type="ECO:0000259" key="1">
    <source>
        <dbReference type="Pfam" id="PF01909"/>
    </source>
</evidence>
<accession>G5IKY9</accession>
<comment type="caution">
    <text evidence="2">The sequence shown here is derived from an EMBL/GenBank/DDBJ whole genome shotgun (WGS) entry which is preliminary data.</text>
</comment>
<evidence type="ECO:0000313" key="3">
    <source>
        <dbReference type="Proteomes" id="UP000005384"/>
    </source>
</evidence>
<protein>
    <recommendedName>
        <fullName evidence="1">Polymerase nucleotidyl transferase domain-containing protein</fullName>
    </recommendedName>
</protein>
<dbReference type="Gene3D" id="3.30.460.10">
    <property type="entry name" value="Beta Polymerase, domain 2"/>
    <property type="match status" value="1"/>
</dbReference>
<dbReference type="EMBL" id="ADLN01000117">
    <property type="protein sequence ID" value="EHI57828.1"/>
    <property type="molecule type" value="Genomic_DNA"/>
</dbReference>